<reference evidence="2" key="1">
    <citation type="submission" date="2020-02" db="EMBL/GenBank/DDBJ databases">
        <authorList>
            <person name="Meier V. D."/>
        </authorList>
    </citation>
    <scope>NUCLEOTIDE SEQUENCE</scope>
    <source>
        <strain evidence="2">AVDCRST_MAG61</strain>
    </source>
</reference>
<dbReference type="EMBL" id="CADCTT010000001">
    <property type="protein sequence ID" value="CAA9288332.1"/>
    <property type="molecule type" value="Genomic_DNA"/>
</dbReference>
<protein>
    <submittedName>
        <fullName evidence="2">Uncharacterized protein</fullName>
    </submittedName>
</protein>
<accession>A0A6J4JV02</accession>
<organism evidence="2">
    <name type="scientific">uncultured Friedmanniella sp</name>
    <dbReference type="NCBI Taxonomy" id="335381"/>
    <lineage>
        <taxon>Bacteria</taxon>
        <taxon>Bacillati</taxon>
        <taxon>Actinomycetota</taxon>
        <taxon>Actinomycetes</taxon>
        <taxon>Propionibacteriales</taxon>
        <taxon>Nocardioidaceae</taxon>
        <taxon>Friedmanniella</taxon>
        <taxon>environmental samples</taxon>
    </lineage>
</organism>
<proteinExistence type="predicted"/>
<gene>
    <name evidence="2" type="ORF">AVDCRST_MAG61-115</name>
</gene>
<evidence type="ECO:0000256" key="1">
    <source>
        <dbReference type="SAM" id="MobiDB-lite"/>
    </source>
</evidence>
<dbReference type="AlphaFoldDB" id="A0A6J4JV02"/>
<sequence length="114" mass="11107">MTPSTSGVGFLGTVGVAEPEALAVVRGDADRDGVAGGEPAAVVGPAEGSVGAGSARQPSIAPTATAVEACRSERLVTMAAILLGPAKAHRDGRASRDGGPGPPALVRRGRRLGG</sequence>
<evidence type="ECO:0000313" key="2">
    <source>
        <dbReference type="EMBL" id="CAA9288332.1"/>
    </source>
</evidence>
<feature type="region of interest" description="Disordered" evidence="1">
    <location>
        <begin position="86"/>
        <end position="114"/>
    </location>
</feature>
<name>A0A6J4JV02_9ACTN</name>